<dbReference type="SUPFAM" id="SSF52540">
    <property type="entry name" value="P-loop containing nucleoside triphosphate hydrolases"/>
    <property type="match status" value="2"/>
</dbReference>
<keyword evidence="4" id="KW-1185">Reference proteome</keyword>
<dbReference type="InterPro" id="IPR027417">
    <property type="entry name" value="P-loop_NTPase"/>
</dbReference>
<dbReference type="PANTHER" id="PTHR43788">
    <property type="entry name" value="DNA2/NAM7 HELICASE FAMILY MEMBER"/>
    <property type="match status" value="1"/>
</dbReference>
<comment type="caution">
    <text evidence="3">The sequence shown here is derived from an EMBL/GenBank/DDBJ whole genome shotgun (WGS) entry which is preliminary data.</text>
</comment>
<gene>
    <name evidence="3" type="primary">mobF</name>
    <name evidence="3" type="ORF">Q7514_29915</name>
</gene>
<protein>
    <submittedName>
        <fullName evidence="3">MobF family relaxase</fullName>
    </submittedName>
</protein>
<dbReference type="InterPro" id="IPR050534">
    <property type="entry name" value="Coronavir_polyprotein_1ab"/>
</dbReference>
<dbReference type="EMBL" id="JAUTXY010000021">
    <property type="protein sequence ID" value="MEE2061748.1"/>
    <property type="molecule type" value="Genomic_DNA"/>
</dbReference>
<dbReference type="CDD" id="cd18809">
    <property type="entry name" value="SF1_C_RecD"/>
    <property type="match status" value="1"/>
</dbReference>
<proteinExistence type="predicted"/>
<dbReference type="Proteomes" id="UP001336020">
    <property type="component" value="Unassembled WGS sequence"/>
</dbReference>
<evidence type="ECO:0000256" key="1">
    <source>
        <dbReference type="SAM" id="MobiDB-lite"/>
    </source>
</evidence>
<dbReference type="CDD" id="cd17933">
    <property type="entry name" value="DEXSc_RecD-like"/>
    <property type="match status" value="1"/>
</dbReference>
<evidence type="ECO:0000313" key="4">
    <source>
        <dbReference type="Proteomes" id="UP001336020"/>
    </source>
</evidence>
<dbReference type="RefSeq" id="WP_330136889.1">
    <property type="nucleotide sequence ID" value="NZ_JAUTXY010000021.1"/>
</dbReference>
<feature type="region of interest" description="Disordered" evidence="1">
    <location>
        <begin position="1485"/>
        <end position="1516"/>
    </location>
</feature>
<reference evidence="3 4" key="1">
    <citation type="submission" date="2023-07" db="EMBL/GenBank/DDBJ databases">
        <authorList>
            <person name="Girao M."/>
            <person name="Carvalho M.F."/>
        </authorList>
    </citation>
    <scope>NUCLEOTIDE SEQUENCE [LARGE SCALE GENOMIC DNA]</scope>
    <source>
        <strain evidence="3 4">YIM65754</strain>
    </source>
</reference>
<evidence type="ECO:0000313" key="3">
    <source>
        <dbReference type="EMBL" id="MEE2061748.1"/>
    </source>
</evidence>
<feature type="compositionally biased region" description="Basic and acidic residues" evidence="1">
    <location>
        <begin position="1505"/>
        <end position="1516"/>
    </location>
</feature>
<name>A0ABU7LJL8_9NOCA</name>
<dbReference type="InterPro" id="IPR014862">
    <property type="entry name" value="TrwC"/>
</dbReference>
<feature type="domain" description="TrwC relaxase" evidence="2">
    <location>
        <begin position="52"/>
        <end position="463"/>
    </location>
</feature>
<sequence length="1516" mass="167056">MQYRNLTLGSTSAVKKRDTPLAVLQIFGRVAIKERVIDATILIVMTLHVLHAADGYEYLTRQVATADRERERGGELTDYYTAHGTPPGEWFGSGLDGLNAALDDLHVDNLGQISAGDEVTEAQMKALFGEGLHPDADAIIEELQRRGVPPEDAIRLARLGRKFPTFKNNVELITRHAAELAEFAESHNRAATTEESSAILDRIAGGMFQDKHGRPVANEAELRNWIAHEKGKVRHPVAGQDLVFTPPKSVSSLWAIAPNDLRVEIERIVDQTVKDTLLWLEQNACFTRVGLRSEEQIDTNGFVATLYKHFDSRAGDPNLHTHAVVSIKTQATEDGKWRAVDGATLFRFAVSASQRFNAEVMQRMTTELGLDLATRQVEQGKQPIVELAAIPDDILNMFSSRRTAIEARRDELVADYRAKYQRMPTAKVMYQLYQQATLDTREGKAEPKSLAEMRAEWRTRAADLLGGNAAVDQLVHDALATDHVAQPEYRSLDTDARAVLTKLESKRSRWQLPHILSAAQAHLAGQKFPSIDTYRMAIDQLTERVLELSVTTPRPELPATPRRLRRRDGEFVLSHHGSHKHSSQTLLDAESMMISATSEPTVYTARTATITSVYEQMRTDTGRELNAGQRTLAEHFLQSGALLATGIGPAGTGKTTSMKAVVDAWKAEGHNVIALAPSAVAADTLGEEVGVPGLTLASLTFPWRGIIGNRPGTITNRIDITPGTMLLVDEASLASTLDLAAVVSIAKERGAIVRLLGDPAQLDAVETGGLLRYLAEHTDAPKLTTVVRFGDDLAQAENSLLLRSGDSTGLDLLYERELVREGTREEMIGQAVQNYLHDLAEGKDSLVMLPTREDVQAANLQVQTARQHDRTADTSVVIELSDELRAGRGDIVLTRENRHDLVPSGGKKAGAFVRNGDLWEVVDVLPDRGALTVRHLEHGGVITLPADYITSRVELGYASTVHRAQGVTVDTAHTVTTPGMDCSGLYVAVTRARTDNHLYVPVDVDVDQETERPHLADKNISTGRMILETIVATDNSHRTATEELAEQAAHAADPERLREAYLAAQRRLRDDALDTEMRRTLPEQIAHMVDGTKGWAQLRQVLADAHDHGYSARAVLGEAVATGPLRGAKDVGAVLAHRARTIVGQFHDQPMLPPLPIRSPLDTDIEMYEFAVECARRYTEATDHAAAEDTGIGEVIRRYRDTSALLETQRVHALTVAAFGEETGNRIASEASARLLARQFHRAAQAGVDPINLLTWHRERLTEQGIEITAAALRSDMARPLTELIARRNSEWLDAHHDTIAEYLPTLGLQTDDERARTIAGRIEHIHHISGATVDEIVTDLAERAGATAPATTLLAELDRIAADGRDFTHPDAPEWIVAPVSDASTIDSELAQQIRQDYQAITDLHRDYRDQLTDDTAPAWTQAGLGICPNDPEQAALWRATIADAAAYRSTYQVTDADTVAGGRPHDRRAALDWTHIERHRSKLVEQQKRQQRSTHPVPQHQPDMAHTEQRTRRV</sequence>
<dbReference type="Gene3D" id="2.30.30.940">
    <property type="match status" value="1"/>
</dbReference>
<accession>A0ABU7LJL8</accession>
<evidence type="ECO:0000259" key="2">
    <source>
        <dbReference type="Pfam" id="PF08751"/>
    </source>
</evidence>
<dbReference type="Pfam" id="PF13604">
    <property type="entry name" value="AAA_30"/>
    <property type="match status" value="1"/>
</dbReference>
<dbReference type="Gene3D" id="3.40.50.300">
    <property type="entry name" value="P-loop containing nucleotide triphosphate hydrolases"/>
    <property type="match status" value="2"/>
</dbReference>
<organism evidence="3 4">
    <name type="scientific">Rhodococcus artemisiae</name>
    <dbReference type="NCBI Taxonomy" id="714159"/>
    <lineage>
        <taxon>Bacteria</taxon>
        <taxon>Bacillati</taxon>
        <taxon>Actinomycetota</taxon>
        <taxon>Actinomycetes</taxon>
        <taxon>Mycobacteriales</taxon>
        <taxon>Nocardiaceae</taxon>
        <taxon>Rhodococcus</taxon>
    </lineage>
</organism>
<dbReference type="Pfam" id="PF08751">
    <property type="entry name" value="TrwC"/>
    <property type="match status" value="1"/>
</dbReference>
<dbReference type="NCBIfam" id="NF041492">
    <property type="entry name" value="MobF"/>
    <property type="match status" value="1"/>
</dbReference>
<dbReference type="SUPFAM" id="SSF55464">
    <property type="entry name" value="Origin of replication-binding domain, RBD-like"/>
    <property type="match status" value="1"/>
</dbReference>